<name>A0ABP0QFB7_9DINO</name>
<sequence>MRLSECTRHEVPAISRDPLRMLAEVRAASKALPPPARMPRTPRVLRQASCRSPRESKLEERVVRRAATGVELMGPKSGRTKARSKPKVAPTRAPKQRPSKAARSDELGAKSRAGPRRQRKRKAEEAEPEEFEDPDEDSWSCGHDEPETVSEDDSEEADHTVRTSEAGTSESDRVYRELIHRGATPAIVGKQRRVPGEEPVEMELFTPAAARKARLLPEERSYRSPSYQRMPSFSSFFSF</sequence>
<feature type="compositionally biased region" description="Acidic residues" evidence="1">
    <location>
        <begin position="126"/>
        <end position="138"/>
    </location>
</feature>
<accession>A0ABP0QFB7</accession>
<proteinExistence type="predicted"/>
<feature type="region of interest" description="Disordered" evidence="1">
    <location>
        <begin position="29"/>
        <end position="174"/>
    </location>
</feature>
<comment type="caution">
    <text evidence="2">The sequence shown here is derived from an EMBL/GenBank/DDBJ whole genome shotgun (WGS) entry which is preliminary data.</text>
</comment>
<feature type="compositionally biased region" description="Basic and acidic residues" evidence="1">
    <location>
        <begin position="52"/>
        <end position="63"/>
    </location>
</feature>
<evidence type="ECO:0000313" key="2">
    <source>
        <dbReference type="EMBL" id="CAK9086540.1"/>
    </source>
</evidence>
<reference evidence="2 3" key="1">
    <citation type="submission" date="2024-02" db="EMBL/GenBank/DDBJ databases">
        <authorList>
            <person name="Chen Y."/>
            <person name="Shah S."/>
            <person name="Dougan E. K."/>
            <person name="Thang M."/>
            <person name="Chan C."/>
        </authorList>
    </citation>
    <scope>NUCLEOTIDE SEQUENCE [LARGE SCALE GENOMIC DNA]</scope>
</reference>
<keyword evidence="3" id="KW-1185">Reference proteome</keyword>
<evidence type="ECO:0000313" key="3">
    <source>
        <dbReference type="Proteomes" id="UP001642464"/>
    </source>
</evidence>
<dbReference type="EMBL" id="CAXAMM010039454">
    <property type="protein sequence ID" value="CAK9086540.1"/>
    <property type="molecule type" value="Genomic_DNA"/>
</dbReference>
<dbReference type="Proteomes" id="UP001642464">
    <property type="component" value="Unassembled WGS sequence"/>
</dbReference>
<evidence type="ECO:0000256" key="1">
    <source>
        <dbReference type="SAM" id="MobiDB-lite"/>
    </source>
</evidence>
<protein>
    <submittedName>
        <fullName evidence="2">Uncharacterized protein</fullName>
    </submittedName>
</protein>
<organism evidence="2 3">
    <name type="scientific">Durusdinium trenchii</name>
    <dbReference type="NCBI Taxonomy" id="1381693"/>
    <lineage>
        <taxon>Eukaryota</taxon>
        <taxon>Sar</taxon>
        <taxon>Alveolata</taxon>
        <taxon>Dinophyceae</taxon>
        <taxon>Suessiales</taxon>
        <taxon>Symbiodiniaceae</taxon>
        <taxon>Durusdinium</taxon>
    </lineage>
</organism>
<feature type="compositionally biased region" description="Acidic residues" evidence="1">
    <location>
        <begin position="147"/>
        <end position="156"/>
    </location>
</feature>
<gene>
    <name evidence="2" type="ORF">SCF082_LOCUS40935</name>
</gene>